<evidence type="ECO:0000256" key="5">
    <source>
        <dbReference type="ARBA" id="ARBA00023242"/>
    </source>
</evidence>
<accession>A0A1V8TTX2</accession>
<feature type="region of interest" description="Disordered" evidence="6">
    <location>
        <begin position="1"/>
        <end position="166"/>
    </location>
</feature>
<dbReference type="InParanoid" id="A0A1V8TTX2"/>
<dbReference type="GO" id="GO:0006364">
    <property type="term" value="P:rRNA processing"/>
    <property type="evidence" value="ECO:0007669"/>
    <property type="project" value="TreeGrafter"/>
</dbReference>
<evidence type="ECO:0000256" key="1">
    <source>
        <dbReference type="ARBA" id="ARBA00004604"/>
    </source>
</evidence>
<evidence type="ECO:0000313" key="7">
    <source>
        <dbReference type="EMBL" id="OQO14820.1"/>
    </source>
</evidence>
<name>A0A1V8TTX2_9PEZI</name>
<feature type="compositionally biased region" description="Basic and acidic residues" evidence="6">
    <location>
        <begin position="343"/>
        <end position="372"/>
    </location>
</feature>
<feature type="compositionally biased region" description="Basic residues" evidence="6">
    <location>
        <begin position="413"/>
        <end position="422"/>
    </location>
</feature>
<proteinExistence type="inferred from homology"/>
<dbReference type="GO" id="GO:0030687">
    <property type="term" value="C:preribosome, large subunit precursor"/>
    <property type="evidence" value="ECO:0007669"/>
    <property type="project" value="TreeGrafter"/>
</dbReference>
<keyword evidence="5" id="KW-0539">Nucleus</keyword>
<reference evidence="8" key="1">
    <citation type="submission" date="2017-03" db="EMBL/GenBank/DDBJ databases">
        <title>Genomes of endolithic fungi from Antarctica.</title>
        <authorList>
            <person name="Coleine C."/>
            <person name="Masonjones S."/>
            <person name="Stajich J.E."/>
        </authorList>
    </citation>
    <scope>NUCLEOTIDE SEQUENCE [LARGE SCALE GENOMIC DNA]</scope>
    <source>
        <strain evidence="8">CCFEE 5527</strain>
    </source>
</reference>
<dbReference type="PANTHER" id="PTHR13028">
    <property type="entry name" value="RRNA PROCESSING PROTEIN EBNA1-BINDING PROTEIN-RELATED"/>
    <property type="match status" value="1"/>
</dbReference>
<protein>
    <recommendedName>
        <fullName evidence="9">rRNA-processing protein EBP2</fullName>
    </recommendedName>
</protein>
<dbReference type="AlphaFoldDB" id="A0A1V8TTX2"/>
<dbReference type="GO" id="GO:0005730">
    <property type="term" value="C:nucleolus"/>
    <property type="evidence" value="ECO:0007669"/>
    <property type="project" value="UniProtKB-SubCell"/>
</dbReference>
<dbReference type="PANTHER" id="PTHR13028:SF0">
    <property type="entry name" value="RRNA-PROCESSING PROTEIN EBP2-RELATED"/>
    <property type="match status" value="1"/>
</dbReference>
<dbReference type="InterPro" id="IPR008610">
    <property type="entry name" value="Ebp2"/>
</dbReference>
<dbReference type="Proteomes" id="UP000192596">
    <property type="component" value="Unassembled WGS sequence"/>
</dbReference>
<keyword evidence="4" id="KW-0175">Coiled coil</keyword>
<feature type="compositionally biased region" description="Basic and acidic residues" evidence="6">
    <location>
        <begin position="1"/>
        <end position="34"/>
    </location>
</feature>
<evidence type="ECO:0008006" key="9">
    <source>
        <dbReference type="Google" id="ProtNLM"/>
    </source>
</evidence>
<keyword evidence="8" id="KW-1185">Reference proteome</keyword>
<dbReference type="GO" id="GO:0034399">
    <property type="term" value="C:nuclear periphery"/>
    <property type="evidence" value="ECO:0007669"/>
    <property type="project" value="TreeGrafter"/>
</dbReference>
<sequence length="422" mass="46112">MAKKEKSLKAALERHQGVDHKLERQKKFQKDAEKRKKKQQVVHASENGNGVTLNGDVAPAVQAPSKGKALPAENQAADADEEADGWESDNDDDEDLEAADERIFGAAVGELSDESESDSGDEVDDLPNGVPLDDGEQEDDDEEDENDIPLSDIESIASEDKGDVIPHQRLTINNTAALTRALKSFALPSALPFSELQSVTSATPLEIPDAEDDLNRELAFYAQSLHAVKEARVKLKKEGVAFTRPTDYFAEMVKSEELMGKVKAKLVDEAARKKASGDARRQRDLKKFGKQVQVAKLQERAASKRDTMEKIGLLKRKRQGAELGSAKEDDMFDVALEDAATTAKKDKEDRRASGARGDREGPRKRAKKDEKFGFGGKKRFAKSNDARSSGDVSGFSAKRMKGKPGGKPAGKARPGKARRAKM</sequence>
<dbReference type="STRING" id="1507870.A0A1V8TTX2"/>
<evidence type="ECO:0000256" key="4">
    <source>
        <dbReference type="ARBA" id="ARBA00023054"/>
    </source>
</evidence>
<dbReference type="FunCoup" id="A0A1V8TTX2">
    <property type="interactions" value="607"/>
</dbReference>
<feature type="compositionally biased region" description="Acidic residues" evidence="6">
    <location>
        <begin position="133"/>
        <end position="147"/>
    </location>
</feature>
<organism evidence="7 8">
    <name type="scientific">Cryoendolithus antarcticus</name>
    <dbReference type="NCBI Taxonomy" id="1507870"/>
    <lineage>
        <taxon>Eukaryota</taxon>
        <taxon>Fungi</taxon>
        <taxon>Dikarya</taxon>
        <taxon>Ascomycota</taxon>
        <taxon>Pezizomycotina</taxon>
        <taxon>Dothideomycetes</taxon>
        <taxon>Dothideomycetidae</taxon>
        <taxon>Cladosporiales</taxon>
        <taxon>Cladosporiaceae</taxon>
        <taxon>Cryoendolithus</taxon>
    </lineage>
</organism>
<dbReference type="Pfam" id="PF05890">
    <property type="entry name" value="Ebp2"/>
    <property type="match status" value="1"/>
</dbReference>
<feature type="region of interest" description="Disordered" evidence="6">
    <location>
        <begin position="339"/>
        <end position="422"/>
    </location>
</feature>
<dbReference type="OrthoDB" id="443772at2759"/>
<comment type="similarity">
    <text evidence="2">Belongs to the EBP2 family.</text>
</comment>
<evidence type="ECO:0000256" key="2">
    <source>
        <dbReference type="ARBA" id="ARBA00007336"/>
    </source>
</evidence>
<comment type="caution">
    <text evidence="7">The sequence shown here is derived from an EMBL/GenBank/DDBJ whole genome shotgun (WGS) entry which is preliminary data.</text>
</comment>
<dbReference type="EMBL" id="NAJO01000001">
    <property type="protein sequence ID" value="OQO14820.1"/>
    <property type="molecule type" value="Genomic_DNA"/>
</dbReference>
<comment type="subcellular location">
    <subcellularLocation>
        <location evidence="1">Nucleus</location>
        <location evidence="1">Nucleolus</location>
    </subcellularLocation>
</comment>
<feature type="compositionally biased region" description="Acidic residues" evidence="6">
    <location>
        <begin position="78"/>
        <end position="98"/>
    </location>
</feature>
<evidence type="ECO:0000256" key="3">
    <source>
        <dbReference type="ARBA" id="ARBA00022517"/>
    </source>
</evidence>
<feature type="compositionally biased region" description="Acidic residues" evidence="6">
    <location>
        <begin position="111"/>
        <end position="125"/>
    </location>
</feature>
<evidence type="ECO:0000313" key="8">
    <source>
        <dbReference type="Proteomes" id="UP000192596"/>
    </source>
</evidence>
<gene>
    <name evidence="7" type="ORF">B0A48_00202</name>
</gene>
<keyword evidence="3" id="KW-0690">Ribosome biogenesis</keyword>
<evidence type="ECO:0000256" key="6">
    <source>
        <dbReference type="SAM" id="MobiDB-lite"/>
    </source>
</evidence>
<dbReference type="GO" id="GO:0042273">
    <property type="term" value="P:ribosomal large subunit biogenesis"/>
    <property type="evidence" value="ECO:0007669"/>
    <property type="project" value="TreeGrafter"/>
</dbReference>